<sequence length="113" mass="13256">MNVVEELQLAVIGKFSYGWPELNELRTLIPKQCKVKGDCKIGLLRNRYILIRFNLMKDYINMLSKSVHYITTKDGIAYQMRTFIYDTTFTSEKETTQVMAWISFPDLLPTFFA</sequence>
<proteinExistence type="predicted"/>
<evidence type="ECO:0000313" key="2">
    <source>
        <dbReference type="EMBL" id="WMV14228.1"/>
    </source>
</evidence>
<dbReference type="InterPro" id="IPR025558">
    <property type="entry name" value="DUF4283"/>
</dbReference>
<protein>
    <recommendedName>
        <fullName evidence="1">DUF4283 domain-containing protein</fullName>
    </recommendedName>
</protein>
<keyword evidence="3" id="KW-1185">Reference proteome</keyword>
<accession>A0AAF0TF96</accession>
<dbReference type="Pfam" id="PF14111">
    <property type="entry name" value="DUF4283"/>
    <property type="match status" value="1"/>
</dbReference>
<evidence type="ECO:0000259" key="1">
    <source>
        <dbReference type="Pfam" id="PF14111"/>
    </source>
</evidence>
<dbReference type="AlphaFoldDB" id="A0AAF0TF96"/>
<dbReference type="EMBL" id="CP133613">
    <property type="protein sequence ID" value="WMV14228.1"/>
    <property type="molecule type" value="Genomic_DNA"/>
</dbReference>
<reference evidence="2" key="1">
    <citation type="submission" date="2023-08" db="EMBL/GenBank/DDBJ databases">
        <title>A de novo genome assembly of Solanum verrucosum Schlechtendal, a Mexican diploid species geographically isolated from the other diploid A-genome species in potato relatives.</title>
        <authorList>
            <person name="Hosaka K."/>
        </authorList>
    </citation>
    <scope>NUCLEOTIDE SEQUENCE</scope>
    <source>
        <tissue evidence="2">Young leaves</tissue>
    </source>
</reference>
<organism evidence="2 3">
    <name type="scientific">Solanum verrucosum</name>
    <dbReference type="NCBI Taxonomy" id="315347"/>
    <lineage>
        <taxon>Eukaryota</taxon>
        <taxon>Viridiplantae</taxon>
        <taxon>Streptophyta</taxon>
        <taxon>Embryophyta</taxon>
        <taxon>Tracheophyta</taxon>
        <taxon>Spermatophyta</taxon>
        <taxon>Magnoliopsida</taxon>
        <taxon>eudicotyledons</taxon>
        <taxon>Gunneridae</taxon>
        <taxon>Pentapetalae</taxon>
        <taxon>asterids</taxon>
        <taxon>lamiids</taxon>
        <taxon>Solanales</taxon>
        <taxon>Solanaceae</taxon>
        <taxon>Solanoideae</taxon>
        <taxon>Solaneae</taxon>
        <taxon>Solanum</taxon>
    </lineage>
</organism>
<feature type="domain" description="DUF4283" evidence="1">
    <location>
        <begin position="5"/>
        <end position="91"/>
    </location>
</feature>
<dbReference type="Proteomes" id="UP001234989">
    <property type="component" value="Chromosome 2"/>
</dbReference>
<evidence type="ECO:0000313" key="3">
    <source>
        <dbReference type="Proteomes" id="UP001234989"/>
    </source>
</evidence>
<name>A0AAF0TF96_SOLVR</name>
<gene>
    <name evidence="2" type="ORF">MTR67_007613</name>
</gene>